<evidence type="ECO:0000256" key="25">
    <source>
        <dbReference type="SAM" id="MobiDB-lite"/>
    </source>
</evidence>
<dbReference type="InterPro" id="IPR036410">
    <property type="entry name" value="HSP_DnaJ_Cys-rich_dom_sf"/>
</dbReference>
<dbReference type="InterPro" id="IPR008971">
    <property type="entry name" value="HSP40/DnaJ_pept-bd"/>
</dbReference>
<dbReference type="OrthoDB" id="550424at2759"/>
<protein>
    <recommendedName>
        <fullName evidence="22">DnaJ homolog subfamily A member 1</fullName>
    </recommendedName>
</protein>
<dbReference type="RefSeq" id="XP_033780091.1">
    <property type="nucleotide sequence ID" value="XM_033924200.1"/>
</dbReference>
<evidence type="ECO:0000256" key="3">
    <source>
        <dbReference type="ARBA" id="ARBA00004173"/>
    </source>
</evidence>
<dbReference type="KEGG" id="gsh:117350151"/>
<sequence length="396" mass="44595">MVKETGYYDILGVKPNASAEEIKKAYRKLALKYHPDKNPNEGEKFKLISQAYEVLSDSQKRNLYDEGGEQAIKEGGLTGGHFSSPMDIFDMFFGGGGRMNREKRGKNVVHQLSVSLEDMYNGATRKLALHKNVICAKCEGRGGKKGAVEKCSTCKGRGMQVHIQQLGPGMVQQIQSMCPDCQGQGETISPKDRCKTCNGKKVLKEKKILEVHIDKGMKDGQKIMFHGEGDQEPGLEPGDVIIVLEQRDNETFQRQGENLVMKMELQLAESLCGFRKLVPTLDQRMLVITSRPGEVVKHGDLKCIVNEGMPRLKDPFEKGILILQFFVRFPEHFWLPLTKLPELENLLPPREDVMITDDMEQVDLVEFDPNARSQSFGREAYEEDHHPRAGVQCQTS</sequence>
<keyword evidence="17" id="KW-0472">Membrane</keyword>
<dbReference type="GO" id="GO:0005524">
    <property type="term" value="F:ATP binding"/>
    <property type="evidence" value="ECO:0007669"/>
    <property type="project" value="InterPro"/>
</dbReference>
<evidence type="ECO:0000256" key="6">
    <source>
        <dbReference type="ARBA" id="ARBA00022481"/>
    </source>
</evidence>
<evidence type="ECO:0000256" key="18">
    <source>
        <dbReference type="ARBA" id="ARBA00023186"/>
    </source>
</evidence>
<dbReference type="GO" id="GO:0008270">
    <property type="term" value="F:zinc ion binding"/>
    <property type="evidence" value="ECO:0007669"/>
    <property type="project" value="UniProtKB-KW"/>
</dbReference>
<evidence type="ECO:0000256" key="24">
    <source>
        <dbReference type="PROSITE-ProRule" id="PRU00546"/>
    </source>
</evidence>
<dbReference type="CDD" id="cd06257">
    <property type="entry name" value="DnaJ"/>
    <property type="match status" value="1"/>
</dbReference>
<keyword evidence="18" id="KW-0143">Chaperone</keyword>
<keyword evidence="28" id="KW-1185">Reference proteome</keyword>
<dbReference type="InterPro" id="IPR018253">
    <property type="entry name" value="DnaJ_domain_CS"/>
</dbReference>
<accession>A0A6P8P8L5</accession>
<keyword evidence="10" id="KW-0677">Repeat</keyword>
<evidence type="ECO:0000256" key="9">
    <source>
        <dbReference type="ARBA" id="ARBA00022723"/>
    </source>
</evidence>
<feature type="zinc finger region" description="CR-type" evidence="24">
    <location>
        <begin position="122"/>
        <end position="206"/>
    </location>
</feature>
<evidence type="ECO:0000256" key="16">
    <source>
        <dbReference type="ARBA" id="ARBA00023128"/>
    </source>
</evidence>
<dbReference type="Pfam" id="PF00684">
    <property type="entry name" value="DnaJ_CXXCXGXG"/>
    <property type="match status" value="1"/>
</dbReference>
<evidence type="ECO:0000256" key="5">
    <source>
        <dbReference type="ARBA" id="ARBA00004635"/>
    </source>
</evidence>
<evidence type="ECO:0000256" key="1">
    <source>
        <dbReference type="ARBA" id="ARBA00004123"/>
    </source>
</evidence>
<feature type="region of interest" description="Disordered" evidence="25">
    <location>
        <begin position="375"/>
        <end position="396"/>
    </location>
</feature>
<reference evidence="29 30" key="1">
    <citation type="submission" date="2025-04" db="UniProtKB">
        <authorList>
            <consortium name="RefSeq"/>
        </authorList>
    </citation>
    <scope>IDENTIFICATION</scope>
</reference>
<dbReference type="SMART" id="SM00271">
    <property type="entry name" value="DnaJ"/>
    <property type="match status" value="1"/>
</dbReference>
<evidence type="ECO:0000256" key="19">
    <source>
        <dbReference type="ARBA" id="ARBA00023242"/>
    </source>
</evidence>
<dbReference type="FunFam" id="1.10.287.110:FF:000014">
    <property type="entry name" value="dnaJ homolog subfamily A member 1"/>
    <property type="match status" value="1"/>
</dbReference>
<dbReference type="GO" id="GO:0006457">
    <property type="term" value="P:protein folding"/>
    <property type="evidence" value="ECO:0007669"/>
    <property type="project" value="InterPro"/>
</dbReference>
<dbReference type="Gene3D" id="2.10.230.10">
    <property type="entry name" value="Heat shock protein DnaJ, cysteine-rich domain"/>
    <property type="match status" value="1"/>
</dbReference>
<dbReference type="InterPro" id="IPR012724">
    <property type="entry name" value="DnaJ"/>
</dbReference>
<keyword evidence="20" id="KW-0449">Lipoprotein</keyword>
<feature type="domain" description="CR-type" evidence="27">
    <location>
        <begin position="122"/>
        <end position="206"/>
    </location>
</feature>
<evidence type="ECO:0000313" key="29">
    <source>
        <dbReference type="RefSeq" id="XP_033780089.1"/>
    </source>
</evidence>
<dbReference type="GO" id="GO:0009408">
    <property type="term" value="P:response to heat"/>
    <property type="evidence" value="ECO:0007669"/>
    <property type="project" value="InterPro"/>
</dbReference>
<evidence type="ECO:0000256" key="20">
    <source>
        <dbReference type="ARBA" id="ARBA00023288"/>
    </source>
</evidence>
<dbReference type="PROSITE" id="PS00636">
    <property type="entry name" value="DNAJ_1"/>
    <property type="match status" value="1"/>
</dbReference>
<name>A0A6P8P8L5_GEOSA</name>
<dbReference type="SUPFAM" id="SSF46565">
    <property type="entry name" value="Chaperone J-domain"/>
    <property type="match status" value="1"/>
</dbReference>
<evidence type="ECO:0000256" key="13">
    <source>
        <dbReference type="ARBA" id="ARBA00022833"/>
    </source>
</evidence>
<keyword evidence="21" id="KW-0636">Prenylation</keyword>
<evidence type="ECO:0000259" key="26">
    <source>
        <dbReference type="PROSITE" id="PS50076"/>
    </source>
</evidence>
<dbReference type="RefSeq" id="XP_033780089.1">
    <property type="nucleotide sequence ID" value="XM_033924198.1"/>
</dbReference>
<evidence type="ECO:0000313" key="28">
    <source>
        <dbReference type="Proteomes" id="UP000515159"/>
    </source>
</evidence>
<keyword evidence="11 24" id="KW-0863">Zinc-finger</keyword>
<dbReference type="GO" id="GO:0051082">
    <property type="term" value="F:unfolded protein binding"/>
    <property type="evidence" value="ECO:0007669"/>
    <property type="project" value="InterPro"/>
</dbReference>
<evidence type="ECO:0000256" key="11">
    <source>
        <dbReference type="ARBA" id="ARBA00022771"/>
    </source>
</evidence>
<keyword evidence="6" id="KW-0488">Methylation</keyword>
<dbReference type="PRINTS" id="PR00625">
    <property type="entry name" value="JDOMAIN"/>
</dbReference>
<comment type="subcellular location">
    <subcellularLocation>
        <location evidence="4">Cytoplasm</location>
        <location evidence="4">Perinuclear region</location>
    </subcellularLocation>
    <subcellularLocation>
        <location evidence="5">Membrane</location>
        <topology evidence="5">Lipid-anchor</topology>
    </subcellularLocation>
    <subcellularLocation>
        <location evidence="2">Microsome</location>
    </subcellularLocation>
    <subcellularLocation>
        <location evidence="3">Mitochondrion</location>
    </subcellularLocation>
    <subcellularLocation>
        <location evidence="1">Nucleus</location>
    </subcellularLocation>
</comment>
<dbReference type="GeneID" id="117350151"/>
<dbReference type="HAMAP" id="MF_01152">
    <property type="entry name" value="DnaJ"/>
    <property type="match status" value="1"/>
</dbReference>
<dbReference type="GO" id="GO:0016020">
    <property type="term" value="C:membrane"/>
    <property type="evidence" value="ECO:0007669"/>
    <property type="project" value="UniProtKB-SubCell"/>
</dbReference>
<dbReference type="InterPro" id="IPR036869">
    <property type="entry name" value="J_dom_sf"/>
</dbReference>
<dbReference type="InterPro" id="IPR001305">
    <property type="entry name" value="HSP_DnaJ_Cys-rich_dom"/>
</dbReference>
<evidence type="ECO:0000256" key="23">
    <source>
        <dbReference type="ARBA" id="ARBA00046752"/>
    </source>
</evidence>
<dbReference type="SUPFAM" id="SSF57938">
    <property type="entry name" value="DnaJ/Hsp40 cysteine-rich domain"/>
    <property type="match status" value="1"/>
</dbReference>
<dbReference type="PANTHER" id="PTHR43888">
    <property type="entry name" value="DNAJ-LIKE-2, ISOFORM A-RELATED"/>
    <property type="match status" value="1"/>
</dbReference>
<keyword evidence="8" id="KW-0597">Phosphoprotein</keyword>
<keyword evidence="7" id="KW-0963">Cytoplasm</keyword>
<dbReference type="InterPro" id="IPR044713">
    <property type="entry name" value="DNJA1/2-like"/>
</dbReference>
<evidence type="ECO:0000256" key="22">
    <source>
        <dbReference type="ARBA" id="ARBA00040977"/>
    </source>
</evidence>
<evidence type="ECO:0000313" key="30">
    <source>
        <dbReference type="RefSeq" id="XP_033780090.1"/>
    </source>
</evidence>
<dbReference type="CDD" id="cd10747">
    <property type="entry name" value="DnaJ_C"/>
    <property type="match status" value="1"/>
</dbReference>
<dbReference type="CDD" id="cd10719">
    <property type="entry name" value="DnaJ_zf"/>
    <property type="match status" value="1"/>
</dbReference>
<evidence type="ECO:0000313" key="32">
    <source>
        <dbReference type="RefSeq" id="XP_033780092.1"/>
    </source>
</evidence>
<evidence type="ECO:0000256" key="10">
    <source>
        <dbReference type="ARBA" id="ARBA00022737"/>
    </source>
</evidence>
<gene>
    <name evidence="29 30 31 32" type="primary">LOC117350151</name>
</gene>
<dbReference type="Pfam" id="PF00226">
    <property type="entry name" value="DnaJ"/>
    <property type="match status" value="1"/>
</dbReference>
<dbReference type="Gene3D" id="1.10.287.110">
    <property type="entry name" value="DnaJ domain"/>
    <property type="match status" value="1"/>
</dbReference>
<dbReference type="FunFam" id="2.10.230.10:FF:000005">
    <property type="entry name" value="DnaJ homolog subfamily A member 1"/>
    <property type="match status" value="1"/>
</dbReference>
<evidence type="ECO:0000256" key="2">
    <source>
        <dbReference type="ARBA" id="ARBA00004144"/>
    </source>
</evidence>
<dbReference type="InterPro" id="IPR001623">
    <property type="entry name" value="DnaJ_domain"/>
</dbReference>
<keyword evidence="19" id="KW-0539">Nucleus</keyword>
<keyword evidence="14" id="KW-0492">Microsome</keyword>
<dbReference type="FunFam" id="2.60.260.20:FF:000003">
    <property type="entry name" value="DnaJ subfamily A member 2"/>
    <property type="match status" value="1"/>
</dbReference>
<dbReference type="Pfam" id="PF01556">
    <property type="entry name" value="DnaJ_C"/>
    <property type="match status" value="1"/>
</dbReference>
<keyword evidence="16" id="KW-0496">Mitochondrion</keyword>
<dbReference type="InterPro" id="IPR002939">
    <property type="entry name" value="DnaJ_C"/>
</dbReference>
<evidence type="ECO:0000256" key="21">
    <source>
        <dbReference type="ARBA" id="ARBA00023289"/>
    </source>
</evidence>
<dbReference type="PROSITE" id="PS51188">
    <property type="entry name" value="ZF_CR"/>
    <property type="match status" value="1"/>
</dbReference>
<evidence type="ECO:0000259" key="27">
    <source>
        <dbReference type="PROSITE" id="PS51188"/>
    </source>
</evidence>
<keyword evidence="9 24" id="KW-0479">Metal-binding</keyword>
<keyword evidence="13 24" id="KW-0862">Zinc</keyword>
<feature type="domain" description="J" evidence="26">
    <location>
        <begin position="6"/>
        <end position="68"/>
    </location>
</feature>
<evidence type="ECO:0000256" key="4">
    <source>
        <dbReference type="ARBA" id="ARBA00004556"/>
    </source>
</evidence>
<dbReference type="Proteomes" id="UP000515159">
    <property type="component" value="Chromosome 16"/>
</dbReference>
<dbReference type="SUPFAM" id="SSF49493">
    <property type="entry name" value="HSP40/DnaJ peptide-binding domain"/>
    <property type="match status" value="2"/>
</dbReference>
<keyword evidence="12" id="KW-0256">Endoplasmic reticulum</keyword>
<dbReference type="RefSeq" id="XP_033780090.1">
    <property type="nucleotide sequence ID" value="XM_033924199.1"/>
</dbReference>
<comment type="subunit">
    <text evidence="23">Identified in a complex with HSPA1B and BAX. Interacts with RNF207.</text>
</comment>
<dbReference type="GO" id="GO:0048471">
    <property type="term" value="C:perinuclear region of cytoplasm"/>
    <property type="evidence" value="ECO:0007669"/>
    <property type="project" value="UniProtKB-SubCell"/>
</dbReference>
<dbReference type="GO" id="GO:0030544">
    <property type="term" value="F:Hsp70 protein binding"/>
    <property type="evidence" value="ECO:0007669"/>
    <property type="project" value="InterPro"/>
</dbReference>
<evidence type="ECO:0000256" key="17">
    <source>
        <dbReference type="ARBA" id="ARBA00023136"/>
    </source>
</evidence>
<dbReference type="GO" id="GO:0005739">
    <property type="term" value="C:mitochondrion"/>
    <property type="evidence" value="ECO:0007669"/>
    <property type="project" value="UniProtKB-SubCell"/>
</dbReference>
<dbReference type="Gene3D" id="2.60.260.20">
    <property type="entry name" value="Urease metallochaperone UreE, N-terminal domain"/>
    <property type="match status" value="2"/>
</dbReference>
<evidence type="ECO:0000256" key="12">
    <source>
        <dbReference type="ARBA" id="ARBA00022824"/>
    </source>
</evidence>
<dbReference type="RefSeq" id="XP_033780092.1">
    <property type="nucleotide sequence ID" value="XM_033924201.1"/>
</dbReference>
<evidence type="ECO:0000256" key="15">
    <source>
        <dbReference type="ARBA" id="ARBA00022990"/>
    </source>
</evidence>
<organism evidence="28 29">
    <name type="scientific">Geotrypetes seraphini</name>
    <name type="common">Gaboon caecilian</name>
    <name type="synonym">Caecilia seraphini</name>
    <dbReference type="NCBI Taxonomy" id="260995"/>
    <lineage>
        <taxon>Eukaryota</taxon>
        <taxon>Metazoa</taxon>
        <taxon>Chordata</taxon>
        <taxon>Craniata</taxon>
        <taxon>Vertebrata</taxon>
        <taxon>Euteleostomi</taxon>
        <taxon>Amphibia</taxon>
        <taxon>Gymnophiona</taxon>
        <taxon>Geotrypetes</taxon>
    </lineage>
</organism>
<proteinExistence type="inferred from homology"/>
<dbReference type="AlphaFoldDB" id="A0A6P8P8L5"/>
<evidence type="ECO:0000256" key="8">
    <source>
        <dbReference type="ARBA" id="ARBA00022553"/>
    </source>
</evidence>
<dbReference type="FunFam" id="2.60.260.20:FF:000068">
    <property type="entry name" value="Chaperone protein dnaJ 3"/>
    <property type="match status" value="1"/>
</dbReference>
<dbReference type="GO" id="GO:0005634">
    <property type="term" value="C:nucleus"/>
    <property type="evidence" value="ECO:0007669"/>
    <property type="project" value="UniProtKB-SubCell"/>
</dbReference>
<dbReference type="PROSITE" id="PS50076">
    <property type="entry name" value="DNAJ_2"/>
    <property type="match status" value="1"/>
</dbReference>
<evidence type="ECO:0000313" key="31">
    <source>
        <dbReference type="RefSeq" id="XP_033780091.1"/>
    </source>
</evidence>
<evidence type="ECO:0000256" key="14">
    <source>
        <dbReference type="ARBA" id="ARBA00022848"/>
    </source>
</evidence>
<evidence type="ECO:0000256" key="7">
    <source>
        <dbReference type="ARBA" id="ARBA00022490"/>
    </source>
</evidence>
<keyword evidence="15" id="KW-0007">Acetylation</keyword>